<reference evidence="4" key="1">
    <citation type="submission" date="2018-10" db="EMBL/GenBank/DDBJ databases">
        <authorList>
            <person name="Peiro R."/>
            <person name="Begona"/>
            <person name="Cbmso G."/>
            <person name="Lopez M."/>
            <person name="Gonzalez S."/>
            <person name="Sacristan E."/>
            <person name="Castillo E."/>
        </authorList>
    </citation>
    <scope>NUCLEOTIDE SEQUENCE</scope>
    <source>
        <strain evidence="4">Rhod_genome</strain>
        <strain evidence="3">Rhod_plasmid</strain>
        <plasmid evidence="3">1</plasmid>
    </source>
</reference>
<evidence type="ECO:0000313" key="3">
    <source>
        <dbReference type="EMBL" id="VCU06594.1"/>
    </source>
</evidence>
<name>A0A3S4AXJ8_9BRAD</name>
<accession>A0A3S4AXJ8</accession>
<dbReference type="AlphaFoldDB" id="A0A3S4AXJ8"/>
<evidence type="ECO:0000259" key="2">
    <source>
        <dbReference type="Pfam" id="PF02357"/>
    </source>
</evidence>
<dbReference type="Proteomes" id="UP000289200">
    <property type="component" value="Unassembled WGS sequence"/>
</dbReference>
<keyword evidence="3" id="KW-0614">Plasmid</keyword>
<gene>
    <name evidence="4" type="ORF">RHODGE_RHODGE_01014</name>
    <name evidence="3" type="ORF">RHODPL_RHODPL_00042</name>
</gene>
<dbReference type="Pfam" id="PF02357">
    <property type="entry name" value="NusG"/>
    <property type="match status" value="1"/>
</dbReference>
<dbReference type="EMBL" id="LR026982">
    <property type="protein sequence ID" value="VCU06594.1"/>
    <property type="molecule type" value="Genomic_DNA"/>
</dbReference>
<dbReference type="InterPro" id="IPR006645">
    <property type="entry name" value="NGN-like_dom"/>
</dbReference>
<organism evidence="4 5">
    <name type="scientific">Rhodoplanes serenus</name>
    <dbReference type="NCBI Taxonomy" id="200615"/>
    <lineage>
        <taxon>Bacteria</taxon>
        <taxon>Pseudomonadati</taxon>
        <taxon>Pseudomonadota</taxon>
        <taxon>Alphaproteobacteria</taxon>
        <taxon>Hyphomicrobiales</taxon>
        <taxon>Nitrobacteraceae</taxon>
        <taxon>Rhodoplanes</taxon>
    </lineage>
</organism>
<reference evidence="5" key="2">
    <citation type="submission" date="2018-10" db="EMBL/GenBank/DDBJ databases">
        <authorList>
            <person name="Peiro R."/>
            <person name="Begona"/>
            <person name="Cbmso G."/>
            <person name="Lopez M."/>
            <person name="Gonzalez S."/>
            <person name="Sacristan E."/>
            <person name="Castillo E."/>
        </authorList>
    </citation>
    <scope>NUCLEOTIDE SEQUENCE [LARGE SCALE GENOMIC DNA]</scope>
</reference>
<sequence>MKTNTTEIPTPAAGEHSHWLVALIEPQRERSVRAWLWEQSGIPSWLPVERVIRRRGVKQVKTAIDQPLLPGYLLIPALYFEHATLSMARGFRGFMHYERQDATPRLVLICDALLGPLRAIETNLSDPTTRRKYRPGQVVEWLETTLRGSLTTVVALEAHDHVRVEFGGLGTAVVPEDFIGPT</sequence>
<dbReference type="EMBL" id="UWOC01000077">
    <property type="protein sequence ID" value="VCU07864.1"/>
    <property type="molecule type" value="Genomic_DNA"/>
</dbReference>
<dbReference type="SUPFAM" id="SSF82679">
    <property type="entry name" value="N-utilization substance G protein NusG, N-terminal domain"/>
    <property type="match status" value="1"/>
</dbReference>
<keyword evidence="1" id="KW-0804">Transcription</keyword>
<dbReference type="InterPro" id="IPR036735">
    <property type="entry name" value="NGN_dom_sf"/>
</dbReference>
<dbReference type="GO" id="GO:0006354">
    <property type="term" value="P:DNA-templated transcription elongation"/>
    <property type="evidence" value="ECO:0007669"/>
    <property type="project" value="InterPro"/>
</dbReference>
<protein>
    <recommendedName>
        <fullName evidence="2">NusG-like N-terminal domain-containing protein</fullName>
    </recommendedName>
</protein>
<keyword evidence="5" id="KW-1185">Reference proteome</keyword>
<evidence type="ECO:0000256" key="1">
    <source>
        <dbReference type="ARBA" id="ARBA00023163"/>
    </source>
</evidence>
<feature type="domain" description="NusG-like N-terminal" evidence="2">
    <location>
        <begin position="18"/>
        <end position="78"/>
    </location>
</feature>
<geneLocation type="plasmid" evidence="3">
    <name>1</name>
</geneLocation>
<dbReference type="RefSeq" id="WP_159373856.1">
    <property type="nucleotide sequence ID" value="NZ_LR026982.1"/>
</dbReference>
<dbReference type="Gene3D" id="3.30.70.940">
    <property type="entry name" value="NusG, N-terminal domain"/>
    <property type="match status" value="1"/>
</dbReference>
<evidence type="ECO:0000313" key="4">
    <source>
        <dbReference type="EMBL" id="VCU07864.1"/>
    </source>
</evidence>
<evidence type="ECO:0000313" key="5">
    <source>
        <dbReference type="Proteomes" id="UP000289200"/>
    </source>
</evidence>
<proteinExistence type="predicted"/>